<feature type="chain" id="PRO_5037826270" evidence="1">
    <location>
        <begin position="27"/>
        <end position="91"/>
    </location>
</feature>
<keyword evidence="1" id="KW-0732">Signal</keyword>
<dbReference type="AlphaFoldDB" id="A0A914C657"/>
<feature type="signal peptide" evidence="1">
    <location>
        <begin position="1"/>
        <end position="26"/>
    </location>
</feature>
<evidence type="ECO:0000313" key="3">
    <source>
        <dbReference type="WBParaSite" id="ACRNAN_Path_396.g1508.t1"/>
    </source>
</evidence>
<reference evidence="3" key="1">
    <citation type="submission" date="2022-11" db="UniProtKB">
        <authorList>
            <consortium name="WormBaseParasite"/>
        </authorList>
    </citation>
    <scope>IDENTIFICATION</scope>
</reference>
<proteinExistence type="predicted"/>
<dbReference type="WBParaSite" id="ACRNAN_Path_396.g1508.t1">
    <property type="protein sequence ID" value="ACRNAN_Path_396.g1508.t1"/>
    <property type="gene ID" value="ACRNAN_Path_396.g1508"/>
</dbReference>
<evidence type="ECO:0000313" key="2">
    <source>
        <dbReference type="Proteomes" id="UP000887540"/>
    </source>
</evidence>
<accession>A0A914C657</accession>
<protein>
    <submittedName>
        <fullName evidence="3">Uncharacterized protein</fullName>
    </submittedName>
</protein>
<dbReference type="Proteomes" id="UP000887540">
    <property type="component" value="Unplaced"/>
</dbReference>
<keyword evidence="2" id="KW-1185">Reference proteome</keyword>
<organism evidence="2 3">
    <name type="scientific">Acrobeloides nanus</name>
    <dbReference type="NCBI Taxonomy" id="290746"/>
    <lineage>
        <taxon>Eukaryota</taxon>
        <taxon>Metazoa</taxon>
        <taxon>Ecdysozoa</taxon>
        <taxon>Nematoda</taxon>
        <taxon>Chromadorea</taxon>
        <taxon>Rhabditida</taxon>
        <taxon>Tylenchina</taxon>
        <taxon>Cephalobomorpha</taxon>
        <taxon>Cephaloboidea</taxon>
        <taxon>Cephalobidae</taxon>
        <taxon>Acrobeloides</taxon>
    </lineage>
</organism>
<sequence length="91" mass="10244">MLSFNGLVSKHFALLVFFLILSLSSAIPVLRDFSDNEFNPRFRRADSWGMGNDTPMGSWSVPSFGFNYLGGASPSYGYNYDRKPYYGYGGF</sequence>
<name>A0A914C657_9BILA</name>
<evidence type="ECO:0000256" key="1">
    <source>
        <dbReference type="SAM" id="SignalP"/>
    </source>
</evidence>